<dbReference type="Pfam" id="PF01522">
    <property type="entry name" value="Polysacc_deac_1"/>
    <property type="match status" value="1"/>
</dbReference>
<name>A0A5E6M5H8_9BACT</name>
<dbReference type="GO" id="GO:0016810">
    <property type="term" value="F:hydrolase activity, acting on carbon-nitrogen (but not peptide) bonds"/>
    <property type="evidence" value="ECO:0007669"/>
    <property type="project" value="InterPro"/>
</dbReference>
<comment type="caution">
    <text evidence="3">The sequence shown here is derived from an EMBL/GenBank/DDBJ whole genome shotgun (WGS) entry which is preliminary data.</text>
</comment>
<evidence type="ECO:0000313" key="3">
    <source>
        <dbReference type="EMBL" id="VVM04823.1"/>
    </source>
</evidence>
<keyword evidence="3" id="KW-0378">Hydrolase</keyword>
<organism evidence="3 4">
    <name type="scientific">Methylacidimicrobium cyclopophantes</name>
    <dbReference type="NCBI Taxonomy" id="1041766"/>
    <lineage>
        <taxon>Bacteria</taxon>
        <taxon>Pseudomonadati</taxon>
        <taxon>Verrucomicrobiota</taxon>
        <taxon>Methylacidimicrobium</taxon>
    </lineage>
</organism>
<dbReference type="OrthoDB" id="9812065at2"/>
<dbReference type="CDD" id="cd10917">
    <property type="entry name" value="CE4_NodB_like_6s_7s"/>
    <property type="match status" value="1"/>
</dbReference>
<dbReference type="InterPro" id="IPR050248">
    <property type="entry name" value="Polysacc_deacetylase_ArnD"/>
</dbReference>
<dbReference type="InterPro" id="IPR011330">
    <property type="entry name" value="Glyco_hydro/deAcase_b/a-brl"/>
</dbReference>
<dbReference type="Gene3D" id="3.20.20.370">
    <property type="entry name" value="Glycoside hydrolase/deacetylase"/>
    <property type="match status" value="1"/>
</dbReference>
<proteinExistence type="predicted"/>
<dbReference type="PANTHER" id="PTHR10587">
    <property type="entry name" value="GLYCOSYL TRANSFERASE-RELATED"/>
    <property type="match status" value="1"/>
</dbReference>
<reference evidence="3" key="1">
    <citation type="submission" date="2019-09" db="EMBL/GenBank/DDBJ databases">
        <authorList>
            <person name="Cremers G."/>
        </authorList>
    </citation>
    <scope>NUCLEOTIDE SEQUENCE [LARGE SCALE GENOMIC DNA]</scope>
    <source>
        <strain evidence="3">3B</strain>
    </source>
</reference>
<gene>
    <name evidence="3" type="primary">pgdA</name>
    <name evidence="3" type="ORF">MAMC_00242</name>
</gene>
<evidence type="ECO:0000313" key="4">
    <source>
        <dbReference type="Proteomes" id="UP000381693"/>
    </source>
</evidence>
<dbReference type="EMBL" id="CABFUZ020000046">
    <property type="protein sequence ID" value="VVM04823.1"/>
    <property type="molecule type" value="Genomic_DNA"/>
</dbReference>
<protein>
    <submittedName>
        <fullName evidence="3">Peptidoglycan-N-acetylglucosamine deacetylase</fullName>
        <ecNumber evidence="3">3.5.1.104</ecNumber>
    </submittedName>
</protein>
<dbReference type="InterPro" id="IPR002509">
    <property type="entry name" value="NODB_dom"/>
</dbReference>
<sequence>MHPQAPLPAPAPGRWHPSPAIRLSLWLHGALLGALLLFPRSWAWLLSIFLADQLLLTLSGLWPKSSLLGPNLVRLPLPAPGLVVLTFDDGPDPEITPGILDLLDAHGAKASFFCIGKRAERYPDLLREILCRGHSVENHSFAHSPLFAFSPLGAFRREIGKAQSVLSGIGGRPPRFFRAPMGFRNPLLDPALAPLGLRYVSWTRRGFDTTCRKPETVLRRLTRNLAAGDILLLHDGGSARSSEGEPVSVRVLSALLPILAARHLRAVSLPMAMGMAPGGAEALSSHDSRSQTGLRGA</sequence>
<dbReference type="GO" id="GO:0005975">
    <property type="term" value="P:carbohydrate metabolic process"/>
    <property type="evidence" value="ECO:0007669"/>
    <property type="project" value="InterPro"/>
</dbReference>
<dbReference type="AlphaFoldDB" id="A0A5E6M5H8"/>
<feature type="region of interest" description="Disordered" evidence="1">
    <location>
        <begin position="278"/>
        <end position="297"/>
    </location>
</feature>
<evidence type="ECO:0000256" key="1">
    <source>
        <dbReference type="SAM" id="MobiDB-lite"/>
    </source>
</evidence>
<dbReference type="Proteomes" id="UP000381693">
    <property type="component" value="Unassembled WGS sequence"/>
</dbReference>
<dbReference type="RefSeq" id="WP_142524377.1">
    <property type="nucleotide sequence ID" value="NZ_CABFUZ020000046.1"/>
</dbReference>
<dbReference type="EC" id="3.5.1.104" evidence="3"/>
<evidence type="ECO:0000259" key="2">
    <source>
        <dbReference type="PROSITE" id="PS51677"/>
    </source>
</evidence>
<dbReference type="SUPFAM" id="SSF88713">
    <property type="entry name" value="Glycoside hydrolase/deacetylase"/>
    <property type="match status" value="1"/>
</dbReference>
<accession>A0A5E6M5H8</accession>
<dbReference type="PANTHER" id="PTHR10587:SF137">
    <property type="entry name" value="4-DEOXY-4-FORMAMIDO-L-ARABINOSE-PHOSPHOUNDECAPRENOL DEFORMYLASE ARND-RELATED"/>
    <property type="match status" value="1"/>
</dbReference>
<feature type="domain" description="NodB homology" evidence="2">
    <location>
        <begin position="81"/>
        <end position="267"/>
    </location>
</feature>
<dbReference type="PROSITE" id="PS51677">
    <property type="entry name" value="NODB"/>
    <property type="match status" value="1"/>
</dbReference>
<keyword evidence="4" id="KW-1185">Reference proteome</keyword>